<accession>C7QEV7</accession>
<dbReference type="HOGENOM" id="CLU_135575_0_0_11"/>
<protein>
    <submittedName>
        <fullName evidence="1">Integrase catalytic subunit</fullName>
    </submittedName>
</protein>
<dbReference type="Proteomes" id="UP000000851">
    <property type="component" value="Chromosome"/>
</dbReference>
<reference evidence="1 2" key="1">
    <citation type="journal article" date="2009" name="Stand. Genomic Sci.">
        <title>Complete genome sequence of Catenulispora acidiphila type strain (ID 139908).</title>
        <authorList>
            <person name="Copeland A."/>
            <person name="Lapidus A."/>
            <person name="Glavina Del Rio T."/>
            <person name="Nolan M."/>
            <person name="Lucas S."/>
            <person name="Chen F."/>
            <person name="Tice H."/>
            <person name="Cheng J.F."/>
            <person name="Bruce D."/>
            <person name="Goodwin L."/>
            <person name="Pitluck S."/>
            <person name="Mikhailova N."/>
            <person name="Pati A."/>
            <person name="Ivanova N."/>
            <person name="Mavromatis K."/>
            <person name="Chen A."/>
            <person name="Palaniappan K."/>
            <person name="Chain P."/>
            <person name="Land M."/>
            <person name="Hauser L."/>
            <person name="Chang Y.J."/>
            <person name="Jeffries C.D."/>
            <person name="Chertkov O."/>
            <person name="Brettin T."/>
            <person name="Detter J.C."/>
            <person name="Han C."/>
            <person name="Ali Z."/>
            <person name="Tindall B.J."/>
            <person name="Goker M."/>
            <person name="Bristow J."/>
            <person name="Eisen J.A."/>
            <person name="Markowitz V."/>
            <person name="Hugenholtz P."/>
            <person name="Kyrpides N.C."/>
            <person name="Klenk H.P."/>
        </authorList>
    </citation>
    <scope>NUCLEOTIDE SEQUENCE [LARGE SCALE GENOMIC DNA]</scope>
    <source>
        <strain evidence="2">DSM 44928 / JCM 14897 / NBRC 102108 / NRRL B-24433 / ID139908</strain>
    </source>
</reference>
<organism evidence="1 2">
    <name type="scientific">Catenulispora acidiphila (strain DSM 44928 / JCM 14897 / NBRC 102108 / NRRL B-24433 / ID139908)</name>
    <dbReference type="NCBI Taxonomy" id="479433"/>
    <lineage>
        <taxon>Bacteria</taxon>
        <taxon>Bacillati</taxon>
        <taxon>Actinomycetota</taxon>
        <taxon>Actinomycetes</taxon>
        <taxon>Catenulisporales</taxon>
        <taxon>Catenulisporaceae</taxon>
        <taxon>Catenulispora</taxon>
    </lineage>
</organism>
<evidence type="ECO:0000313" key="1">
    <source>
        <dbReference type="EMBL" id="ACU72877.1"/>
    </source>
</evidence>
<dbReference type="EMBL" id="CP001700">
    <property type="protein sequence ID" value="ACU72877.1"/>
    <property type="molecule type" value="Genomic_DNA"/>
</dbReference>
<evidence type="ECO:0000313" key="2">
    <source>
        <dbReference type="Proteomes" id="UP000000851"/>
    </source>
</evidence>
<dbReference type="AlphaFoldDB" id="C7QEV7"/>
<dbReference type="eggNOG" id="COG4584">
    <property type="taxonomic scope" value="Bacteria"/>
</dbReference>
<sequence length="152" mass="17482">MEILAAYDLTGSYRKAAELAGCDHHTVRRYVQLRGTGIDPSTRIPRTKMIDAFMPKVEELIEASRGRIGADQVHKKLVAMGYDGTDHTTRRAVAAAKESYQAGHRRVHRPWVTEPGMWMQWDVRHEAPCFRRRWKTFPGWVVAAIWLKLRAV</sequence>
<keyword evidence="2" id="KW-1185">Reference proteome</keyword>
<dbReference type="OrthoDB" id="92877at2"/>
<name>C7QEV7_CATAD</name>
<proteinExistence type="predicted"/>
<dbReference type="RefSeq" id="WP_015792606.1">
    <property type="nucleotide sequence ID" value="NC_013131.1"/>
</dbReference>
<dbReference type="InParanoid" id="C7QEV7"/>
<gene>
    <name evidence="1" type="ordered locus">Caci_4006</name>
</gene>
<dbReference type="KEGG" id="cai:Caci_4006"/>